<evidence type="ECO:0000313" key="15">
    <source>
        <dbReference type="Proteomes" id="UP001434737"/>
    </source>
</evidence>
<keyword evidence="2 12" id="KW-0540">Nuclease</keyword>
<evidence type="ECO:0000256" key="9">
    <source>
        <dbReference type="ARBA" id="ARBA00023125"/>
    </source>
</evidence>
<feature type="binding site" evidence="12">
    <location>
        <position position="7"/>
    </location>
    <ligand>
        <name>Mg(2+)</name>
        <dbReference type="ChEBI" id="CHEBI:18420"/>
        <label>2</label>
    </ligand>
</feature>
<protein>
    <recommendedName>
        <fullName evidence="12">CRISPR-associated endonuclease Cas9</fullName>
        <ecNumber evidence="12">3.1.-.-</ecNumber>
    </recommendedName>
</protein>
<proteinExistence type="inferred from homology"/>
<evidence type="ECO:0000256" key="5">
    <source>
        <dbReference type="ARBA" id="ARBA00022801"/>
    </source>
</evidence>
<evidence type="ECO:0000259" key="13">
    <source>
        <dbReference type="PROSITE" id="PS51749"/>
    </source>
</evidence>
<accession>A0ABZ3F5K9</accession>
<evidence type="ECO:0000256" key="1">
    <source>
        <dbReference type="ARBA" id="ARBA00001946"/>
    </source>
</evidence>
<dbReference type="PROSITE" id="PS51749">
    <property type="entry name" value="HNH_CAS9"/>
    <property type="match status" value="1"/>
</dbReference>
<feature type="binding site" evidence="12">
    <location>
        <position position="513"/>
    </location>
    <ligand>
        <name>Mg(2+)</name>
        <dbReference type="ChEBI" id="CHEBI:18420"/>
        <label>1</label>
    </ligand>
</feature>
<evidence type="ECO:0000256" key="2">
    <source>
        <dbReference type="ARBA" id="ARBA00022722"/>
    </source>
</evidence>
<feature type="active site" description="For RuvC-like nuclease domain" evidence="12">
    <location>
        <position position="7"/>
    </location>
</feature>
<evidence type="ECO:0000256" key="11">
    <source>
        <dbReference type="ARBA" id="ARBA00046380"/>
    </source>
</evidence>
<evidence type="ECO:0000256" key="8">
    <source>
        <dbReference type="ARBA" id="ARBA00023118"/>
    </source>
</evidence>
<dbReference type="Pfam" id="PF13395">
    <property type="entry name" value="HNH_4"/>
    <property type="match status" value="1"/>
</dbReference>
<evidence type="ECO:0000256" key="4">
    <source>
        <dbReference type="ARBA" id="ARBA00022759"/>
    </source>
</evidence>
<evidence type="ECO:0000256" key="7">
    <source>
        <dbReference type="ARBA" id="ARBA00022884"/>
    </source>
</evidence>
<keyword evidence="7 12" id="KW-0694">RNA-binding</keyword>
<evidence type="ECO:0000256" key="6">
    <source>
        <dbReference type="ARBA" id="ARBA00022842"/>
    </source>
</evidence>
<comment type="cofactor">
    <cofactor evidence="1 12">
        <name>Mg(2+)</name>
        <dbReference type="ChEBI" id="CHEBI:18420"/>
    </cofactor>
</comment>
<evidence type="ECO:0000313" key="14">
    <source>
        <dbReference type="EMBL" id="XAM17417.1"/>
    </source>
</evidence>
<dbReference type="GO" id="GO:0004519">
    <property type="term" value="F:endonuclease activity"/>
    <property type="evidence" value="ECO:0007669"/>
    <property type="project" value="UniProtKB-KW"/>
</dbReference>
<dbReference type="InterPro" id="IPR033114">
    <property type="entry name" value="HNH_CAS9"/>
</dbReference>
<keyword evidence="15" id="KW-1185">Reference proteome</keyword>
<keyword evidence="4 12" id="KW-0255">Endonuclease</keyword>
<dbReference type="InterPro" id="IPR041383">
    <property type="entry name" value="RuvC_III"/>
</dbReference>
<gene>
    <name evidence="12 14" type="primary">cas9</name>
    <name evidence="14" type="synonym">csn1</name>
    <name evidence="14" type="ORF">V3I05_06925</name>
</gene>
<comment type="domain">
    <text evidence="12">Has 2 endonuclease domains. The discontinuous RuvC-like domain cleaves the target DNA noncomplementary to crRNA while the HNH nuclease domain cleaves the target DNA complementary to crRNA.</text>
</comment>
<keyword evidence="6 12" id="KW-0460">Magnesium</keyword>
<comment type="similarity">
    <text evidence="12">Belongs to the CRISPR-associated Cas9 family.</text>
</comment>
<comment type="subunit">
    <text evidence="11 12">Monomer. Binds crRNA and tracrRNA.</text>
</comment>
<reference evidence="14 15" key="1">
    <citation type="submission" date="2024-02" db="EMBL/GenBank/DDBJ databases">
        <title>Genome and pathogenicity analysis of Helicobacter mastomyrinus isolated from mice.</title>
        <authorList>
            <person name="Zhu L."/>
        </authorList>
    </citation>
    <scope>NUCLEOTIDE SEQUENCE [LARGE SCALE GENOMIC DNA]</scope>
    <source>
        <strain evidence="14 15">Hm-17</strain>
    </source>
</reference>
<dbReference type="HAMAP" id="MF_01480">
    <property type="entry name" value="Cas9"/>
    <property type="match status" value="1"/>
</dbReference>
<keyword evidence="8 12" id="KW-0051">Antiviral defense</keyword>
<dbReference type="NCBIfam" id="TIGR01865">
    <property type="entry name" value="cas_Csn1"/>
    <property type="match status" value="1"/>
</dbReference>
<keyword evidence="3 12" id="KW-0479">Metal-binding</keyword>
<evidence type="ECO:0000256" key="12">
    <source>
        <dbReference type="HAMAP-Rule" id="MF_01480"/>
    </source>
</evidence>
<dbReference type="InterPro" id="IPR003615">
    <property type="entry name" value="HNH_nuc"/>
</dbReference>
<comment type="function">
    <text evidence="12">CRISPR (clustered regularly interspaced short palindromic repeat) is an adaptive immune system that provides protection against mobile genetic elements (viruses, transposable elements and conjugative plasmids). CRISPR clusters contain spacers, sequences complementary to antecedent mobile elements, and target invading nucleic acids. CRISPR clusters are transcribed and processed into CRISPR RNA (crRNA). In type II CRISPR systems correct processing of pre-crRNA requires a trans-encoded small RNA (tracrRNA), endogenous ribonuclease 3 (rnc) and this protein. The tracrRNA serves as a guide for ribonuclease 3-aided processing of pre-crRNA. Subsequently Cas9/crRNA/tracrRNA endonucleolytically cleaves linear or circular dsDNA target complementary to the spacer; Cas9 is inactive in the absence of the 2 guide RNAs (gRNA). Cas9 recognizes the protospacer adjacent motif (PAM) in the CRISPR repeat sequences to help distinguish self versus nonself, as targets within the bacterial CRISPR locus do not have PAMs. PAM recognition is also required for catalytic activity.</text>
</comment>
<evidence type="ECO:0000256" key="10">
    <source>
        <dbReference type="ARBA" id="ARBA00023211"/>
    </source>
</evidence>
<feature type="domain" description="HNH Cas9-type" evidence="13">
    <location>
        <begin position="517"/>
        <end position="666"/>
    </location>
</feature>
<dbReference type="Gene3D" id="3.30.420.10">
    <property type="entry name" value="Ribonuclease H-like superfamily/Ribonuclease H"/>
    <property type="match status" value="3"/>
</dbReference>
<dbReference type="InterPro" id="IPR036397">
    <property type="entry name" value="RNaseH_sf"/>
</dbReference>
<dbReference type="Pfam" id="PF22131">
    <property type="entry name" value="CjCas9_PI_CTD"/>
    <property type="match status" value="1"/>
</dbReference>
<feature type="active site" description="Proton acceptor for HNH nuclease domain" evidence="12">
    <location>
        <position position="589"/>
    </location>
</feature>
<evidence type="ECO:0000256" key="3">
    <source>
        <dbReference type="ARBA" id="ARBA00022723"/>
    </source>
</evidence>
<keyword evidence="10" id="KW-0464">Manganese</keyword>
<feature type="binding site" evidence="12">
    <location>
        <position position="509"/>
    </location>
    <ligand>
        <name>Mg(2+)</name>
        <dbReference type="ChEBI" id="CHEBI:18420"/>
        <label>1</label>
    </ligand>
</feature>
<dbReference type="RefSeq" id="WP_343353091.1">
    <property type="nucleotide sequence ID" value="NZ_CP145316.1"/>
</dbReference>
<dbReference type="EC" id="3.1.-.-" evidence="12"/>
<keyword evidence="9 12" id="KW-0238">DNA-binding</keyword>
<dbReference type="Proteomes" id="UP001434737">
    <property type="component" value="Chromosome"/>
</dbReference>
<organism evidence="14 15">
    <name type="scientific">Helicobacter mastomyrinus</name>
    <dbReference type="NCBI Taxonomy" id="287948"/>
    <lineage>
        <taxon>Bacteria</taxon>
        <taxon>Pseudomonadati</taxon>
        <taxon>Campylobacterota</taxon>
        <taxon>Epsilonproteobacteria</taxon>
        <taxon>Campylobacterales</taxon>
        <taxon>Helicobacteraceae</taxon>
        <taxon>Helicobacter</taxon>
    </lineage>
</organism>
<dbReference type="Pfam" id="PF22129">
    <property type="entry name" value="CjCas9_WED-like"/>
    <property type="match status" value="1"/>
</dbReference>
<feature type="binding site" evidence="12">
    <location>
        <position position="513"/>
    </location>
    <ligand>
        <name>Mg(2+)</name>
        <dbReference type="ChEBI" id="CHEBI:18420"/>
        <label>2</label>
    </ligand>
</feature>
<dbReference type="Pfam" id="PF18541">
    <property type="entry name" value="RuvC_III"/>
    <property type="match status" value="1"/>
</dbReference>
<feature type="binding site" evidence="12">
    <location>
        <position position="734"/>
    </location>
    <ligand>
        <name>Mg(2+)</name>
        <dbReference type="ChEBI" id="CHEBI:18420"/>
        <label>2</label>
    </ligand>
</feature>
<feature type="binding site" evidence="12">
    <location>
        <position position="7"/>
    </location>
    <ligand>
        <name>Mg(2+)</name>
        <dbReference type="ChEBI" id="CHEBI:18420"/>
        <label>1</label>
    </ligand>
</feature>
<dbReference type="EMBL" id="CP145316">
    <property type="protein sequence ID" value="XAM17417.1"/>
    <property type="molecule type" value="Genomic_DNA"/>
</dbReference>
<keyword evidence="5 12" id="KW-0378">Hydrolase</keyword>
<dbReference type="InterPro" id="IPR054369">
    <property type="entry name" value="Cas9_WED"/>
</dbReference>
<name>A0ABZ3F5K9_9HELI</name>
<sequence>MKVLGFDIGITSIGWAYVEGNELQDCGVRIFTQAENPKTGAPLALPRREARSTRRRLARRKGRLYALKQLICKEFGLNVDDYLSDDGDLPKAYVNTKDTKSPYELRTLALTQRLEHKDLARVILHIAKHRGYGNKHAREMDNAKQSENGKIKAAIEANKRILDEKGYKSVGEYLYKTFYQQERSDSEKKGSTNSKEFQNVRNRGEGYYQRCVAQSELKAELELILHTQNTLGVRLAEDFCQKIIDIAFYQRELKDFSDKVGKCVFYEEENRAAKNTLSAMEFIALTRIINTLQSISKQSGEVYGKDMITQILHIVLEKGEISYKALREILQLPESMRFPKDSKLDYTKELSVAEKAAFIEFKNFKAFKKALSGSFDGLLRMDLDEIATYITLIKDKIKLKSALERYALADTQKESLSTLSFAGHINLSLKALEQILPFMREGLKYDEAVRQAGLKEWRKRAQKDNLLSPLNEYEPYLANPVVARAMSEYRKVLNSLLKKYGQMHKIHIEFTREVGRSFKERNNIIKEQREQFAKNEKAKKQCEILGLPLSAINILKVKLWLEQGEFCVYSGEKITRAHLLNSQILQIDHIYPYSRSFDDSYLNKVLCFTKENQNKHNKTPFEAFGGDTKKWEQIKSYSLKLPKPKQRRICNEHFVEKESGFIPRNLNDTSYIARLCANWTKDCLEFLPLSESEVTISGEKGSKVHIEVVSGNLTAMLRHYWGLGEKDRDNHLHHAFDAIIIAFSNAKMMKAFSDFKKQRELNRARFYAKEMAEADYKKQKVFFEPMAYFRERVLAKVDPIFVSKPPRKRARGALHEEKFYSFGDKALMKQYGGQKGIEKAIALGKIRRIGTKIVKNGNMVRVDIFKHKQNGKFYGVPIYTMDFALGILPNKAVVSGKDKEEVIKDWLEMDNSYEFCFSLFKDDLILVQKKDMEKAELCYFISFDSALAQIQVEKHNNKLEGLSDNEKLLYTNATKEKVVGKSIGIQNLKIFEKYQVSSLGEVQKADFTPRQNIALKLSPKYKKRG</sequence>
<dbReference type="InterPro" id="IPR028629">
    <property type="entry name" value="Cas9"/>
</dbReference>
<dbReference type="InterPro" id="IPR054373">
    <property type="entry name" value="Cas9_PI_C_campylobact"/>
</dbReference>